<feature type="compositionally biased region" description="Basic and acidic residues" evidence="1">
    <location>
        <begin position="929"/>
        <end position="938"/>
    </location>
</feature>
<feature type="compositionally biased region" description="Polar residues" evidence="1">
    <location>
        <begin position="1791"/>
        <end position="1806"/>
    </location>
</feature>
<dbReference type="EMBL" id="LCNT01000009">
    <property type="protein sequence ID" value="KKU60592.1"/>
    <property type="molecule type" value="Genomic_DNA"/>
</dbReference>
<sequence length="1806" mass="200084">MDNFLSQIKKNITSSIQNTSQTFGGIFGKSQQTASSLVRSGSEKIQDILKPLEKLKPEQYDIAIPGPTTGSYKPFKNLYVEAAAQTLGLGARDTDVLERLPSATIGALKGAGDGLAQALTFGWWNPEIKYANDVEKMAGDMTEVEFNVLGTIGTFVVGGGLVQGALKGVPLLGRVATVAPRTFSLLSNGLTFAGLTQLQKEESYKDAQQRAKDFVSDFALGGAFSIAGMKPSFLKSSAIIGPATYVTSLIKGDSNEDALKNTAAMIGLHSLNFAVAKYLPNKSAVESQIEKAASEQLKITKKQALEYLGVNEKATVEQVKQAWKNKVVGITKEFPAQAKQTPQEMGRFNQAWNTANRAYEFLAKVSNPTGYTGKSFRQEFQDLYYDLWKNVPDKRAIIIRAVRNMPAGLSIRATLNDAQRSEIVTALGGQEAKTRLGRVAELTDADLVTVAMENKIPVIPSKTVVEKQEIYSLPGDLEPARGKPTWKHGKMLWNTMRNQYGQTNHYSRDVTVNKGVVSWIIDTLENGLESKKILMDEAKKFQGKAMETAQYKKLYAMFKNQSYDIDGYRKVMATLKGIKPAIIEKTVEVAAKVTPQIQPAVSTSEKPIQTKIQKAVDEAFEHIPDWIKQRHPSVEAGKQILQEGYERGLTLAKKAGEILPNMPVISYHGTTRVNAEAIQKSGFKVPESETFLESGGRKYGEGVYLQPGNKNAMSGALFYGKRADPTGMGANLAIIETEFTPKNPFVISVPEKFMGFGSNEWGKFIHKILKKTSLDQSINTYVKDKAARLLVDAALRKAGYDSVILKTAGEADLLVALNPKDVKVVKVYSDKDGFLETFRRGYDKAFRDQGIAITSPTTQPTDTKISKIVEKLSSQEKVAVKAAEIRDKYKKPEEIELEQAEQALDANEVLNAPTFKERQSGNVVAPETQRLDELKDLPPGEPPRPPQETPIESDPPPPDGSALSQIDAMVGKLSPAANLLDKAKKAIQVFPRLFTDRFAPIREFENKVSKLQGKPIDIDSSPYVGARMYAGRFGIVEGNFRDLYTALQPVRKLRADFTRYVLAQRTAERAARGVENPLEVTQETAEKALQELKAKVGDKTFQTFQQVGNGMQNWAVKAILEPMKDTGILSNKAFNAVVEKNKNWLPFHVLEYIPTLEEADKMAVGSETFSVSKQGVVSALEGTDKVIRDPFISVIDNLTKAVSLVERNKVALKLVELRKTHPDATKGLIRFLPNKENAPQDWESISVFIGGKVTRWAVPKELSEAMHAMSPAESGLMGKLVMMSSKAFKAGTTTLYFPFTLSNAVRDYQTATMISKYGFNPAVWLSGFKDGFRSAFKWESKAYDEFMRNQGGYGSYIESTKGLAVASEQLFRPRWMERTKAVLNPFELIGNFSEAIELAPRLGIYKKALSKGATPLEAAFEARNVTVDFAKAGVEARLINMWVPFVNARWQGLLNVTRVMKDNPVRTAARALAMTVLPGIATYFYNVMNHEELWDDIPQWAKDTYFIIIVGEDKEEDGNRVPKVIQIPKGDVGTIFFNPLMYSFEYVRKQEPQNLFKLGLEWMSQLAPVPFTRDGELSSQAFFSGALPPIIRTPLEIATNTNFFTGFPVVPRKLEKVAPSEQYDSRTPDLAVTIGRALGVSPMKLTHAVYGLTGSLARELLSPADVLGLTMDRFYRTQGGEKQRRAWDIKYDAEVGYNTTRLQMKKLVEEGNLQEAQQMALRWNAEAEKLIPQVVPLLMKDDPKEASLFQSSITFNASDLQRLLKTTLPGGIPQETDSDEQKSTLVPLKNGPNSTDNQSIKSLIYR</sequence>
<dbReference type="Proteomes" id="UP000033860">
    <property type="component" value="Unassembled WGS sequence"/>
</dbReference>
<dbReference type="InterPro" id="IPR040561">
    <property type="entry name" value="LPD38"/>
</dbReference>
<organism evidence="3 4">
    <name type="scientific">Candidatus Beckwithbacteria bacterium GW2011_GWB1_47_15</name>
    <dbReference type="NCBI Taxonomy" id="1618371"/>
    <lineage>
        <taxon>Bacteria</taxon>
        <taxon>Candidatus Beckwithiibacteriota</taxon>
    </lineage>
</organism>
<feature type="region of interest" description="Disordered" evidence="1">
    <location>
        <begin position="1768"/>
        <end position="1806"/>
    </location>
</feature>
<name>A0A0G1RU08_9BACT</name>
<dbReference type="Pfam" id="PF18857">
    <property type="entry name" value="LPD38"/>
    <property type="match status" value="1"/>
</dbReference>
<feature type="compositionally biased region" description="Pro residues" evidence="1">
    <location>
        <begin position="939"/>
        <end position="959"/>
    </location>
</feature>
<evidence type="ECO:0000259" key="2">
    <source>
        <dbReference type="Pfam" id="PF18857"/>
    </source>
</evidence>
<reference evidence="3 4" key="1">
    <citation type="journal article" date="2015" name="Nature">
        <title>rRNA introns, odd ribosomes, and small enigmatic genomes across a large radiation of phyla.</title>
        <authorList>
            <person name="Brown C.T."/>
            <person name="Hug L.A."/>
            <person name="Thomas B.C."/>
            <person name="Sharon I."/>
            <person name="Castelle C.J."/>
            <person name="Singh A."/>
            <person name="Wilkins M.J."/>
            <person name="Williams K.H."/>
            <person name="Banfield J.F."/>
        </authorList>
    </citation>
    <scope>NUCLEOTIDE SEQUENCE [LARGE SCALE GENOMIC DNA]</scope>
</reference>
<evidence type="ECO:0000313" key="3">
    <source>
        <dbReference type="EMBL" id="KKU60592.1"/>
    </source>
</evidence>
<feature type="domain" description="Large polyvalent protein associated" evidence="2">
    <location>
        <begin position="1492"/>
        <end position="1670"/>
    </location>
</feature>
<feature type="region of interest" description="Disordered" evidence="1">
    <location>
        <begin position="912"/>
        <end position="961"/>
    </location>
</feature>
<protein>
    <submittedName>
        <fullName evidence="3">Lytic transglycosylase, catalytic</fullName>
    </submittedName>
</protein>
<evidence type="ECO:0000313" key="4">
    <source>
        <dbReference type="Proteomes" id="UP000033860"/>
    </source>
</evidence>
<evidence type="ECO:0000256" key="1">
    <source>
        <dbReference type="SAM" id="MobiDB-lite"/>
    </source>
</evidence>
<gene>
    <name evidence="3" type="ORF">UX85_C0009G0045</name>
</gene>
<proteinExistence type="predicted"/>
<comment type="caution">
    <text evidence="3">The sequence shown here is derived from an EMBL/GenBank/DDBJ whole genome shotgun (WGS) entry which is preliminary data.</text>
</comment>
<accession>A0A0G1RU08</accession>